<feature type="transmembrane region" description="Helical" evidence="10">
    <location>
        <begin position="322"/>
        <end position="339"/>
    </location>
</feature>
<feature type="signal peptide" evidence="11">
    <location>
        <begin position="1"/>
        <end position="15"/>
    </location>
</feature>
<evidence type="ECO:0000256" key="1">
    <source>
        <dbReference type="ARBA" id="ARBA00004477"/>
    </source>
</evidence>
<dbReference type="AlphaFoldDB" id="A0AAD5EC18"/>
<feature type="transmembrane region" description="Helical" evidence="10">
    <location>
        <begin position="114"/>
        <end position="131"/>
    </location>
</feature>
<dbReference type="GO" id="GO:0006506">
    <property type="term" value="P:GPI anchor biosynthetic process"/>
    <property type="evidence" value="ECO:0007669"/>
    <property type="project" value="TreeGrafter"/>
</dbReference>
<evidence type="ECO:0000313" key="12">
    <source>
        <dbReference type="EMBL" id="KAI8580627.1"/>
    </source>
</evidence>
<dbReference type="GeneID" id="75909525"/>
<reference evidence="12" key="2">
    <citation type="journal article" date="2022" name="Proc. Natl. Acad. Sci. U.S.A.">
        <title>Diploid-dominant life cycles characterize the early evolution of Fungi.</title>
        <authorList>
            <person name="Amses K.R."/>
            <person name="Simmons D.R."/>
            <person name="Longcore J.E."/>
            <person name="Mondo S.J."/>
            <person name="Seto K."/>
            <person name="Jeronimo G.H."/>
            <person name="Bonds A.E."/>
            <person name="Quandt C.A."/>
            <person name="Davis W.J."/>
            <person name="Chang Y."/>
            <person name="Federici B.A."/>
            <person name="Kuo A."/>
            <person name="LaButti K."/>
            <person name="Pangilinan J."/>
            <person name="Andreopoulos W."/>
            <person name="Tritt A."/>
            <person name="Riley R."/>
            <person name="Hundley H."/>
            <person name="Johnson J."/>
            <person name="Lipzen A."/>
            <person name="Barry K."/>
            <person name="Lang B.F."/>
            <person name="Cuomo C.A."/>
            <person name="Buchler N.E."/>
            <person name="Grigoriev I.V."/>
            <person name="Spatafora J.W."/>
            <person name="Stajich J.E."/>
            <person name="James T.Y."/>
        </authorList>
    </citation>
    <scope>NUCLEOTIDE SEQUENCE</scope>
    <source>
        <strain evidence="12">AG</strain>
    </source>
</reference>
<keyword evidence="13" id="KW-1185">Reference proteome</keyword>
<dbReference type="Pfam" id="PF03901">
    <property type="entry name" value="Glyco_transf_22"/>
    <property type="match status" value="1"/>
</dbReference>
<dbReference type="PANTHER" id="PTHR22760">
    <property type="entry name" value="GLYCOSYLTRANSFERASE"/>
    <property type="match status" value="1"/>
</dbReference>
<feature type="transmembrane region" description="Helical" evidence="10">
    <location>
        <begin position="168"/>
        <end position="190"/>
    </location>
</feature>
<evidence type="ECO:0000256" key="8">
    <source>
        <dbReference type="ARBA" id="ARBA00023136"/>
    </source>
</evidence>
<organism evidence="12 13">
    <name type="scientific">Umbelopsis ramanniana AG</name>
    <dbReference type="NCBI Taxonomy" id="1314678"/>
    <lineage>
        <taxon>Eukaryota</taxon>
        <taxon>Fungi</taxon>
        <taxon>Fungi incertae sedis</taxon>
        <taxon>Mucoromycota</taxon>
        <taxon>Mucoromycotina</taxon>
        <taxon>Umbelopsidomycetes</taxon>
        <taxon>Umbelopsidales</taxon>
        <taxon>Umbelopsidaceae</taxon>
        <taxon>Umbelopsis</taxon>
    </lineage>
</organism>
<feature type="transmembrane region" description="Helical" evidence="10">
    <location>
        <begin position="143"/>
        <end position="162"/>
    </location>
</feature>
<dbReference type="PANTHER" id="PTHR22760:SF4">
    <property type="entry name" value="GPI MANNOSYLTRANSFERASE 3"/>
    <property type="match status" value="1"/>
</dbReference>
<dbReference type="EC" id="2.4.1.-" evidence="10"/>
<name>A0AAD5EC18_UMBRA</name>
<keyword evidence="8 10" id="KW-0472">Membrane</keyword>
<keyword evidence="3 10" id="KW-0328">Glycosyltransferase</keyword>
<dbReference type="InterPro" id="IPR005599">
    <property type="entry name" value="GPI_mannosylTrfase"/>
</dbReference>
<keyword evidence="6 10" id="KW-0256">Endoplasmic reticulum</keyword>
<feature type="chain" id="PRO_5042075330" description="Mannosyltransferase" evidence="11">
    <location>
        <begin position="16"/>
        <end position="430"/>
    </location>
</feature>
<proteinExistence type="inferred from homology"/>
<sequence>MIIFGICLLFRVGIASITQTYDNPDEYWQAQEVAHRLAFGYPFLTIEQNWWVKKYLIRSFAHPLIFAALYKCLQFLRLENTSFFVTAPRYLESVLAAVADYFTYRLAKKTVGETIAPTVLFCTLVSFFNFHMAARTLSNSLEMVLTVIALNYWPIDGTVAYANFRISLAWAALACIIRPTNALIWAFLGLQLIFKARSHIKAIIANTAAIFLAAVAFSTIVDTWCYDGHLGNLFSEPVFTPGKFFELNVVSAISIFYGIHSWHWYLSQGIPVVLVCLLPTFLFGWYQIGKDQVLNDRVRSLKYVTAWTVAVYSLLAHKEFRFIYPIVPIMHIFAAYGLSQLPLAWRKWAVLATMAINISMGVYTTTTHQRGVIDAVNYIRTEAQELSRLYTNYDMEVAFLMPCHSTPWQSVIHDKNVDAWFLTCEPPLKT</sequence>
<evidence type="ECO:0000256" key="10">
    <source>
        <dbReference type="RuleBase" id="RU363075"/>
    </source>
</evidence>
<reference evidence="12" key="1">
    <citation type="submission" date="2021-06" db="EMBL/GenBank/DDBJ databases">
        <authorList>
            <consortium name="DOE Joint Genome Institute"/>
            <person name="Mondo S.J."/>
            <person name="Amses K.R."/>
            <person name="Simmons D.R."/>
            <person name="Longcore J.E."/>
            <person name="Seto K."/>
            <person name="Alves G.H."/>
            <person name="Bonds A.E."/>
            <person name="Quandt C.A."/>
            <person name="Davis W.J."/>
            <person name="Chang Y."/>
            <person name="Letcher P.M."/>
            <person name="Powell M.J."/>
            <person name="Kuo A."/>
            <person name="Labutti K."/>
            <person name="Pangilinan J."/>
            <person name="Andreopoulos W."/>
            <person name="Tritt A."/>
            <person name="Riley R."/>
            <person name="Hundley H."/>
            <person name="Johnson J."/>
            <person name="Lipzen A."/>
            <person name="Barry K."/>
            <person name="Berbee M.L."/>
            <person name="Buchler N.E."/>
            <person name="Grigoriev I.V."/>
            <person name="Spatafora J.W."/>
            <person name="Stajich J.E."/>
            <person name="James T.Y."/>
        </authorList>
    </citation>
    <scope>NUCLEOTIDE SEQUENCE</scope>
    <source>
        <strain evidence="12">AG</strain>
    </source>
</reference>
<dbReference type="Proteomes" id="UP001206595">
    <property type="component" value="Unassembled WGS sequence"/>
</dbReference>
<accession>A0AAD5EC18</accession>
<comment type="caution">
    <text evidence="12">The sequence shown here is derived from an EMBL/GenBank/DDBJ whole genome shotgun (WGS) entry which is preliminary data.</text>
</comment>
<dbReference type="GO" id="GO:0000026">
    <property type="term" value="F:alpha-1,2-mannosyltransferase activity"/>
    <property type="evidence" value="ECO:0007669"/>
    <property type="project" value="TreeGrafter"/>
</dbReference>
<comment type="function">
    <text evidence="9">Mannosyltransferase involved in glycosylphosphatidylinositol-anchor biosynthesis. Transfers the third mannose to Man2-GlcN-acyl-PI during GPI precursor assembly.</text>
</comment>
<keyword evidence="4" id="KW-0808">Transferase</keyword>
<evidence type="ECO:0000256" key="7">
    <source>
        <dbReference type="ARBA" id="ARBA00022989"/>
    </source>
</evidence>
<evidence type="ECO:0000256" key="11">
    <source>
        <dbReference type="SAM" id="SignalP"/>
    </source>
</evidence>
<gene>
    <name evidence="12" type="ORF">K450DRAFT_173356</name>
</gene>
<evidence type="ECO:0000256" key="5">
    <source>
        <dbReference type="ARBA" id="ARBA00022692"/>
    </source>
</evidence>
<evidence type="ECO:0000256" key="4">
    <source>
        <dbReference type="ARBA" id="ARBA00022679"/>
    </source>
</evidence>
<keyword evidence="5 10" id="KW-0812">Transmembrane</keyword>
<feature type="transmembrane region" description="Helical" evidence="10">
    <location>
        <begin position="202"/>
        <end position="224"/>
    </location>
</feature>
<keyword evidence="11" id="KW-0732">Signal</keyword>
<protein>
    <recommendedName>
        <fullName evidence="10">Mannosyltransferase</fullName>
        <ecNumber evidence="10">2.4.1.-</ecNumber>
    </recommendedName>
</protein>
<comment type="similarity">
    <text evidence="2">Belongs to the glycosyltransferase 22 family. PIGB subfamily.</text>
</comment>
<comment type="subcellular location">
    <subcellularLocation>
        <location evidence="1 10">Endoplasmic reticulum membrane</location>
        <topology evidence="1 10">Multi-pass membrane protein</topology>
    </subcellularLocation>
</comment>
<evidence type="ECO:0000256" key="2">
    <source>
        <dbReference type="ARBA" id="ARBA00006065"/>
    </source>
</evidence>
<evidence type="ECO:0000313" key="13">
    <source>
        <dbReference type="Proteomes" id="UP001206595"/>
    </source>
</evidence>
<dbReference type="EMBL" id="MU620911">
    <property type="protein sequence ID" value="KAI8580627.1"/>
    <property type="molecule type" value="Genomic_DNA"/>
</dbReference>
<feature type="transmembrane region" description="Helical" evidence="10">
    <location>
        <begin position="300"/>
        <end position="315"/>
    </location>
</feature>
<dbReference type="RefSeq" id="XP_051445631.1">
    <property type="nucleotide sequence ID" value="XM_051584175.1"/>
</dbReference>
<feature type="transmembrane region" description="Helical" evidence="10">
    <location>
        <begin position="269"/>
        <end position="288"/>
    </location>
</feature>
<evidence type="ECO:0000256" key="6">
    <source>
        <dbReference type="ARBA" id="ARBA00022824"/>
    </source>
</evidence>
<keyword evidence="7 10" id="KW-1133">Transmembrane helix</keyword>
<dbReference type="GO" id="GO:0005789">
    <property type="term" value="C:endoplasmic reticulum membrane"/>
    <property type="evidence" value="ECO:0007669"/>
    <property type="project" value="UniProtKB-SubCell"/>
</dbReference>
<evidence type="ECO:0000256" key="9">
    <source>
        <dbReference type="ARBA" id="ARBA00024708"/>
    </source>
</evidence>
<evidence type="ECO:0000256" key="3">
    <source>
        <dbReference type="ARBA" id="ARBA00022676"/>
    </source>
</evidence>